<keyword evidence="1" id="KW-0378">Hydrolase</keyword>
<dbReference type="AlphaFoldDB" id="A0A0D2FY07"/>
<dbReference type="InterPro" id="IPR000073">
    <property type="entry name" value="AB_hydrolase_1"/>
</dbReference>
<dbReference type="GO" id="GO:0016787">
    <property type="term" value="F:hydrolase activity"/>
    <property type="evidence" value="ECO:0007669"/>
    <property type="project" value="UniProtKB-KW"/>
</dbReference>
<dbReference type="PRINTS" id="PR00412">
    <property type="entry name" value="EPOXHYDRLASE"/>
</dbReference>
<dbReference type="STRING" id="5601.A0A0D2FY07"/>
<comment type="similarity">
    <text evidence="2">Belongs to the AB hydrolase superfamily. Epoxide hydrolase family.</text>
</comment>
<dbReference type="EMBL" id="KN846956">
    <property type="protein sequence ID" value="KIW73393.1"/>
    <property type="molecule type" value="Genomic_DNA"/>
</dbReference>
<dbReference type="Proteomes" id="UP000054266">
    <property type="component" value="Unassembled WGS sequence"/>
</dbReference>
<evidence type="ECO:0000259" key="3">
    <source>
        <dbReference type="Pfam" id="PF00561"/>
    </source>
</evidence>
<protein>
    <recommendedName>
        <fullName evidence="3">AB hydrolase-1 domain-containing protein</fullName>
    </recommendedName>
</protein>
<dbReference type="SUPFAM" id="SSF53474">
    <property type="entry name" value="alpha/beta-Hydrolases"/>
    <property type="match status" value="1"/>
</dbReference>
<evidence type="ECO:0000313" key="4">
    <source>
        <dbReference type="EMBL" id="KIW73393.1"/>
    </source>
</evidence>
<evidence type="ECO:0000256" key="2">
    <source>
        <dbReference type="ARBA" id="ARBA00038334"/>
    </source>
</evidence>
<accession>A0A0D2FY07</accession>
<organism evidence="4 5">
    <name type="scientific">Phialophora macrospora</name>
    <dbReference type="NCBI Taxonomy" id="1851006"/>
    <lineage>
        <taxon>Eukaryota</taxon>
        <taxon>Fungi</taxon>
        <taxon>Dikarya</taxon>
        <taxon>Ascomycota</taxon>
        <taxon>Pezizomycotina</taxon>
        <taxon>Eurotiomycetes</taxon>
        <taxon>Chaetothyriomycetidae</taxon>
        <taxon>Chaetothyriales</taxon>
        <taxon>Herpotrichiellaceae</taxon>
        <taxon>Phialophora</taxon>
    </lineage>
</organism>
<dbReference type="PANTHER" id="PTHR43329">
    <property type="entry name" value="EPOXIDE HYDROLASE"/>
    <property type="match status" value="1"/>
</dbReference>
<dbReference type="InterPro" id="IPR029058">
    <property type="entry name" value="AB_hydrolase_fold"/>
</dbReference>
<dbReference type="Gene3D" id="3.40.50.1820">
    <property type="entry name" value="alpha/beta hydrolase"/>
    <property type="match status" value="1"/>
</dbReference>
<keyword evidence="5" id="KW-1185">Reference proteome</keyword>
<feature type="domain" description="AB hydrolase-1" evidence="3">
    <location>
        <begin position="48"/>
        <end position="334"/>
    </location>
</feature>
<reference evidence="4 5" key="1">
    <citation type="submission" date="2015-01" db="EMBL/GenBank/DDBJ databases">
        <title>The Genome Sequence of Capronia semiimmersa CBS27337.</title>
        <authorList>
            <consortium name="The Broad Institute Genomics Platform"/>
            <person name="Cuomo C."/>
            <person name="de Hoog S."/>
            <person name="Gorbushina A."/>
            <person name="Stielow B."/>
            <person name="Teixiera M."/>
            <person name="Abouelleil A."/>
            <person name="Chapman S.B."/>
            <person name="Priest M."/>
            <person name="Young S.K."/>
            <person name="Wortman J."/>
            <person name="Nusbaum C."/>
            <person name="Birren B."/>
        </authorList>
    </citation>
    <scope>NUCLEOTIDE SEQUENCE [LARGE SCALE GENOMIC DNA]</scope>
    <source>
        <strain evidence="4 5">CBS 27337</strain>
    </source>
</reference>
<dbReference type="InterPro" id="IPR000639">
    <property type="entry name" value="Epox_hydrolase-like"/>
</dbReference>
<proteinExistence type="inferred from homology"/>
<gene>
    <name evidence="4" type="ORF">PV04_01519</name>
</gene>
<name>A0A0D2FY07_9EURO</name>
<evidence type="ECO:0000313" key="5">
    <source>
        <dbReference type="Proteomes" id="UP000054266"/>
    </source>
</evidence>
<evidence type="ECO:0000256" key="1">
    <source>
        <dbReference type="ARBA" id="ARBA00022801"/>
    </source>
</evidence>
<sequence>MANNQRFTVDKIKVHGDPRISHLSAYLNGYTYGLLFSPASPSVPKRGTIFLIHGFPDISMGWRYQIPFLTNLGLDVVAPDSIGYGRTDAPPFKLQDYSYKRAADDIAELARQLGLSKIILGGHDWGGSIVYRVAQYYPSLIFAVFSICTPYSPPSEKYEPLDMLIEKRLPNFAYQAHFVSGEIEEAVKSKAEIRNFLNNLYGARTTDTKEVAFDANVGVDLAKQARIGKTKLLTDEEMDYYVNEYARHGVNGPLNWYRNREVNYMNEWRDFFVSGKNTGPQAQKNLTLRMEVLFVLAKKDQALKPFMAQKMEERIPKLTRREVDAGHWALWERPEDCNKIIAEWLETKVFPFFGSKREGKL</sequence>
<dbReference type="Pfam" id="PF00561">
    <property type="entry name" value="Abhydrolase_1"/>
    <property type="match status" value="1"/>
</dbReference>
<dbReference type="HOGENOM" id="CLU_020336_7_5_1"/>